<evidence type="ECO:0000256" key="9">
    <source>
        <dbReference type="SAM" id="MobiDB-lite"/>
    </source>
</evidence>
<reference evidence="11" key="1">
    <citation type="submission" date="2015-12" db="EMBL/GenBank/DDBJ databases">
        <title>Update maize B73 reference genome by single molecule sequencing technologies.</title>
        <authorList>
            <consortium name="Maize Genome Sequencing Project"/>
            <person name="Ware D."/>
        </authorList>
    </citation>
    <scope>NUCLEOTIDE SEQUENCE [LARGE SCALE GENOMIC DNA]</scope>
    <source>
        <tissue evidence="11">Seedling</tissue>
    </source>
</reference>
<accession>A0A1D6KG15</accession>
<evidence type="ECO:0000256" key="2">
    <source>
        <dbReference type="ARBA" id="ARBA00022527"/>
    </source>
</evidence>
<evidence type="ECO:0000256" key="5">
    <source>
        <dbReference type="ARBA" id="ARBA00022777"/>
    </source>
</evidence>
<dbReference type="GO" id="GO:0005524">
    <property type="term" value="F:ATP binding"/>
    <property type="evidence" value="ECO:0007669"/>
    <property type="project" value="UniProtKB-KW"/>
</dbReference>
<keyword evidence="6" id="KW-0067">ATP-binding</keyword>
<evidence type="ECO:0000313" key="11">
    <source>
        <dbReference type="EMBL" id="ONM02029.1"/>
    </source>
</evidence>
<dbReference type="SMART" id="SM00220">
    <property type="entry name" value="S_TKc"/>
    <property type="match status" value="1"/>
</dbReference>
<dbReference type="Pfam" id="PF00069">
    <property type="entry name" value="Pkinase"/>
    <property type="match status" value="1"/>
</dbReference>
<evidence type="ECO:0000256" key="4">
    <source>
        <dbReference type="ARBA" id="ARBA00022741"/>
    </source>
</evidence>
<protein>
    <recommendedName>
        <fullName evidence="1">non-specific serine/threonine protein kinase</fullName>
        <ecNumber evidence="1">2.7.11.1</ecNumber>
    </recommendedName>
</protein>
<dbReference type="FunFam" id="1.10.510.10:FF:000042">
    <property type="entry name" value="Non-specific serine/threonine protein kinase"/>
    <property type="match status" value="1"/>
</dbReference>
<evidence type="ECO:0000256" key="6">
    <source>
        <dbReference type="ARBA" id="ARBA00022840"/>
    </source>
</evidence>
<dbReference type="InterPro" id="IPR008271">
    <property type="entry name" value="Ser/Thr_kinase_AS"/>
</dbReference>
<dbReference type="ExpressionAtlas" id="A0A1D6KG15">
    <property type="expression patterns" value="baseline and differential"/>
</dbReference>
<dbReference type="Gene3D" id="1.10.510.10">
    <property type="entry name" value="Transferase(Phosphotransferase) domain 1"/>
    <property type="match status" value="1"/>
</dbReference>
<proteinExistence type="predicted"/>
<gene>
    <name evidence="11" type="ORF">ZEAMMB73_Zm00001d031040</name>
</gene>
<evidence type="ECO:0000256" key="1">
    <source>
        <dbReference type="ARBA" id="ARBA00012513"/>
    </source>
</evidence>
<evidence type="ECO:0000256" key="7">
    <source>
        <dbReference type="ARBA" id="ARBA00047899"/>
    </source>
</evidence>
<dbReference type="InterPro" id="IPR011009">
    <property type="entry name" value="Kinase-like_dom_sf"/>
</dbReference>
<dbReference type="Gene3D" id="3.30.200.20">
    <property type="entry name" value="Phosphorylase Kinase, domain 1"/>
    <property type="match status" value="1"/>
</dbReference>
<dbReference type="EMBL" id="CM007647">
    <property type="protein sequence ID" value="ONM02029.1"/>
    <property type="molecule type" value="Genomic_DNA"/>
</dbReference>
<comment type="catalytic activity">
    <reaction evidence="8">
        <text>L-seryl-[protein] + ATP = O-phospho-L-seryl-[protein] + ADP + H(+)</text>
        <dbReference type="Rhea" id="RHEA:17989"/>
        <dbReference type="Rhea" id="RHEA-COMP:9863"/>
        <dbReference type="Rhea" id="RHEA-COMP:11604"/>
        <dbReference type="ChEBI" id="CHEBI:15378"/>
        <dbReference type="ChEBI" id="CHEBI:29999"/>
        <dbReference type="ChEBI" id="CHEBI:30616"/>
        <dbReference type="ChEBI" id="CHEBI:83421"/>
        <dbReference type="ChEBI" id="CHEBI:456216"/>
        <dbReference type="EC" id="2.7.11.1"/>
    </reaction>
</comment>
<dbReference type="GO" id="GO:0004674">
    <property type="term" value="F:protein serine/threonine kinase activity"/>
    <property type="evidence" value="ECO:0007669"/>
    <property type="project" value="UniProtKB-KW"/>
</dbReference>
<dbReference type="SUPFAM" id="SSF56112">
    <property type="entry name" value="Protein kinase-like (PK-like)"/>
    <property type="match status" value="1"/>
</dbReference>
<dbReference type="AlphaFoldDB" id="A0A1D6KG15"/>
<dbReference type="InterPro" id="IPR050236">
    <property type="entry name" value="Ser_Thr_kinase_AGC"/>
</dbReference>
<feature type="compositionally biased region" description="Low complexity" evidence="9">
    <location>
        <begin position="36"/>
        <end position="47"/>
    </location>
</feature>
<evidence type="ECO:0000256" key="3">
    <source>
        <dbReference type="ARBA" id="ARBA00022679"/>
    </source>
</evidence>
<keyword evidence="3" id="KW-0808">Transferase</keyword>
<dbReference type="PROSITE" id="PS50011">
    <property type="entry name" value="PROTEIN_KINASE_DOM"/>
    <property type="match status" value="1"/>
</dbReference>
<dbReference type="EC" id="2.7.11.1" evidence="1"/>
<dbReference type="PANTHER" id="PTHR24356">
    <property type="entry name" value="SERINE/THREONINE-PROTEIN KINASE"/>
    <property type="match status" value="1"/>
</dbReference>
<keyword evidence="4" id="KW-0547">Nucleotide-binding</keyword>
<feature type="region of interest" description="Disordered" evidence="9">
    <location>
        <begin position="240"/>
        <end position="266"/>
    </location>
</feature>
<dbReference type="InterPro" id="IPR000719">
    <property type="entry name" value="Prot_kinase_dom"/>
</dbReference>
<feature type="region of interest" description="Disordered" evidence="9">
    <location>
        <begin position="1"/>
        <end position="47"/>
    </location>
</feature>
<feature type="domain" description="Protein kinase" evidence="10">
    <location>
        <begin position="76"/>
        <end position="285"/>
    </location>
</feature>
<comment type="catalytic activity">
    <reaction evidence="7">
        <text>L-threonyl-[protein] + ATP = O-phospho-L-threonyl-[protein] + ADP + H(+)</text>
        <dbReference type="Rhea" id="RHEA:46608"/>
        <dbReference type="Rhea" id="RHEA-COMP:11060"/>
        <dbReference type="Rhea" id="RHEA-COMP:11605"/>
        <dbReference type="ChEBI" id="CHEBI:15378"/>
        <dbReference type="ChEBI" id="CHEBI:30013"/>
        <dbReference type="ChEBI" id="CHEBI:30616"/>
        <dbReference type="ChEBI" id="CHEBI:61977"/>
        <dbReference type="ChEBI" id="CHEBI:456216"/>
        <dbReference type="EC" id="2.7.11.1"/>
    </reaction>
</comment>
<organism evidence="11">
    <name type="scientific">Zea mays</name>
    <name type="common">Maize</name>
    <dbReference type="NCBI Taxonomy" id="4577"/>
    <lineage>
        <taxon>Eukaryota</taxon>
        <taxon>Viridiplantae</taxon>
        <taxon>Streptophyta</taxon>
        <taxon>Embryophyta</taxon>
        <taxon>Tracheophyta</taxon>
        <taxon>Spermatophyta</taxon>
        <taxon>Magnoliopsida</taxon>
        <taxon>Liliopsida</taxon>
        <taxon>Poales</taxon>
        <taxon>Poaceae</taxon>
        <taxon>PACMAD clade</taxon>
        <taxon>Panicoideae</taxon>
        <taxon>Andropogonodae</taxon>
        <taxon>Andropogoneae</taxon>
        <taxon>Tripsacinae</taxon>
        <taxon>Zea</taxon>
    </lineage>
</organism>
<keyword evidence="5 11" id="KW-0418">Kinase</keyword>
<evidence type="ECO:0000256" key="8">
    <source>
        <dbReference type="ARBA" id="ARBA00048679"/>
    </source>
</evidence>
<evidence type="ECO:0000259" key="10">
    <source>
        <dbReference type="PROSITE" id="PS50011"/>
    </source>
</evidence>
<sequence>MDSARSWLQKLQPRDKDRERGAKTPAPASPNGGAGNSARMAAAAGEEALSSATKQKVAAAKQYIENHYKSQMKSLQERKESLPHYNILQVRLCREKATSNVYAMKKLKKSEMLRRGQVEHVRAERDLLAEVDSPYIVKLYCSFQDDEFLYLIMEYLPGGDMMTLLMRKDTLTEDESKFYVAETILAIESIHKRIYIHRDIKPDNLLLDRSGHLKLSDFGLCKPLDSSCFPNLSDLDYAAGKSTNPSSDGDKQSSNSTAPRRTQQEQLLHWQKNRRMLVGAQLCKF</sequence>
<dbReference type="PROSITE" id="PS00108">
    <property type="entry name" value="PROTEIN_KINASE_ST"/>
    <property type="match status" value="1"/>
</dbReference>
<dbReference type="PANTHER" id="PTHR24356:SF316">
    <property type="entry name" value="AGC (CAMP-DEPENDENT CGMP-DEPENDENT AND PROTEIN KINASE C) KINASE FAMILY PROTEIN"/>
    <property type="match status" value="1"/>
</dbReference>
<keyword evidence="2" id="KW-0723">Serine/threonine-protein kinase</keyword>
<feature type="compositionally biased region" description="Basic and acidic residues" evidence="9">
    <location>
        <begin position="12"/>
        <end position="22"/>
    </location>
</feature>
<name>A0A1D6KG15_MAIZE</name>
<feature type="compositionally biased region" description="Polar residues" evidence="9">
    <location>
        <begin position="241"/>
        <end position="266"/>
    </location>
</feature>